<dbReference type="GO" id="GO:0009330">
    <property type="term" value="C:DNA topoisomerase type II (double strand cut, ATP-hydrolyzing) complex"/>
    <property type="evidence" value="ECO:0007669"/>
    <property type="project" value="TreeGrafter"/>
</dbReference>
<evidence type="ECO:0000313" key="12">
    <source>
        <dbReference type="Proteomes" id="UP000664859"/>
    </source>
</evidence>
<dbReference type="Gene3D" id="3.30.1360.40">
    <property type="match status" value="1"/>
</dbReference>
<dbReference type="Gene3D" id="1.10.268.10">
    <property type="entry name" value="Topoisomerase, domain 3"/>
    <property type="match status" value="1"/>
</dbReference>
<dbReference type="InterPro" id="IPR035516">
    <property type="entry name" value="Gyrase/topoIV_suA_C"/>
</dbReference>
<dbReference type="GO" id="GO:0003677">
    <property type="term" value="F:DNA binding"/>
    <property type="evidence" value="ECO:0007669"/>
    <property type="project" value="UniProtKB-UniRule"/>
</dbReference>
<comment type="caution">
    <text evidence="11">The sequence shown here is derived from an EMBL/GenBank/DDBJ whole genome shotgun (WGS) entry which is preliminary data.</text>
</comment>
<dbReference type="SMART" id="SM00434">
    <property type="entry name" value="TOP4c"/>
    <property type="match status" value="1"/>
</dbReference>
<dbReference type="InterPro" id="IPR002205">
    <property type="entry name" value="Topo_IIA_dom_A"/>
</dbReference>
<comment type="similarity">
    <text evidence="2">Belongs to the type II topoisomerase GyrA/ParC subunit family.</text>
</comment>
<feature type="active site" description="O-(5'-phospho-DNA)-tyrosine intermediate" evidence="8">
    <location>
        <position position="101"/>
    </location>
</feature>
<evidence type="ECO:0000256" key="2">
    <source>
        <dbReference type="ARBA" id="ARBA00008263"/>
    </source>
</evidence>
<dbReference type="GO" id="GO:0003918">
    <property type="term" value="F:DNA topoisomerase type II (double strand cut, ATP-hydrolyzing) activity"/>
    <property type="evidence" value="ECO:0007669"/>
    <property type="project" value="UniProtKB-EC"/>
</dbReference>
<dbReference type="GO" id="GO:0005524">
    <property type="term" value="F:ATP binding"/>
    <property type="evidence" value="ECO:0007669"/>
    <property type="project" value="InterPro"/>
</dbReference>
<evidence type="ECO:0000256" key="9">
    <source>
        <dbReference type="SAM" id="MobiDB-lite"/>
    </source>
</evidence>
<dbReference type="FunFam" id="3.30.1360.40:FF:000002">
    <property type="entry name" value="DNA gyrase subunit A"/>
    <property type="match status" value="1"/>
</dbReference>
<evidence type="ECO:0000256" key="3">
    <source>
        <dbReference type="ARBA" id="ARBA00012895"/>
    </source>
</evidence>
<dbReference type="SUPFAM" id="SSF101904">
    <property type="entry name" value="GyrA/ParC C-terminal domain-like"/>
    <property type="match status" value="1"/>
</dbReference>
<dbReference type="Gene3D" id="3.90.199.10">
    <property type="entry name" value="Topoisomerase II, domain 5"/>
    <property type="match status" value="1"/>
</dbReference>
<evidence type="ECO:0000313" key="11">
    <source>
        <dbReference type="EMBL" id="KAG5188528.1"/>
    </source>
</evidence>
<dbReference type="InterPro" id="IPR006691">
    <property type="entry name" value="GyrA/parC_rep"/>
</dbReference>
<accession>A0A836CKD9</accession>
<organism evidence="11 12">
    <name type="scientific">Tribonema minus</name>
    <dbReference type="NCBI Taxonomy" id="303371"/>
    <lineage>
        <taxon>Eukaryota</taxon>
        <taxon>Sar</taxon>
        <taxon>Stramenopiles</taxon>
        <taxon>Ochrophyta</taxon>
        <taxon>PX clade</taxon>
        <taxon>Xanthophyceae</taxon>
        <taxon>Tribonematales</taxon>
        <taxon>Tribonemataceae</taxon>
        <taxon>Tribonema</taxon>
    </lineage>
</organism>
<dbReference type="GO" id="GO:0006265">
    <property type="term" value="P:DNA topological change"/>
    <property type="evidence" value="ECO:0007669"/>
    <property type="project" value="UniProtKB-UniRule"/>
</dbReference>
<dbReference type="NCBIfam" id="TIGR01063">
    <property type="entry name" value="gyrA"/>
    <property type="match status" value="1"/>
</dbReference>
<dbReference type="PANTHER" id="PTHR43493">
    <property type="entry name" value="DNA GYRASE/TOPOISOMERASE SUBUNIT A"/>
    <property type="match status" value="1"/>
</dbReference>
<evidence type="ECO:0000256" key="4">
    <source>
        <dbReference type="ARBA" id="ARBA00023029"/>
    </source>
</evidence>
<gene>
    <name evidence="11" type="ORF">JKP88DRAFT_184788</name>
</gene>
<proteinExistence type="inferred from homology"/>
<comment type="catalytic activity">
    <reaction evidence="1 8">
        <text>ATP-dependent breakage, passage and rejoining of double-stranded DNA.</text>
        <dbReference type="EC" id="5.6.2.2"/>
    </reaction>
</comment>
<dbReference type="FunFam" id="1.10.268.10:FF:000001">
    <property type="entry name" value="DNA gyrase subunit A"/>
    <property type="match status" value="1"/>
</dbReference>
<evidence type="ECO:0000256" key="6">
    <source>
        <dbReference type="ARBA" id="ARBA00023235"/>
    </source>
</evidence>
<name>A0A836CKD9_9STRA</name>
<dbReference type="SUPFAM" id="SSF56719">
    <property type="entry name" value="Type II DNA topoisomerase"/>
    <property type="match status" value="1"/>
</dbReference>
<feature type="region of interest" description="Disordered" evidence="9">
    <location>
        <begin position="813"/>
        <end position="832"/>
    </location>
</feature>
<dbReference type="InterPro" id="IPR013758">
    <property type="entry name" value="Topo_IIA_A/C_ab"/>
</dbReference>
<feature type="domain" description="Topo IIA-type catalytic" evidence="10">
    <location>
        <begin position="13"/>
        <end position="485"/>
    </location>
</feature>
<dbReference type="Proteomes" id="UP000664859">
    <property type="component" value="Unassembled WGS sequence"/>
</dbReference>
<dbReference type="EMBL" id="JAFCMP010000068">
    <property type="protein sequence ID" value="KAG5188528.1"/>
    <property type="molecule type" value="Genomic_DNA"/>
</dbReference>
<reference evidence="11" key="1">
    <citation type="submission" date="2021-02" db="EMBL/GenBank/DDBJ databases">
        <title>First Annotated Genome of the Yellow-green Alga Tribonema minus.</title>
        <authorList>
            <person name="Mahan K.M."/>
        </authorList>
    </citation>
    <scope>NUCLEOTIDE SEQUENCE</scope>
    <source>
        <strain evidence="11">UTEX B ZZ1240</strain>
    </source>
</reference>
<keyword evidence="4 8" id="KW-0799">Topoisomerase</keyword>
<evidence type="ECO:0000256" key="1">
    <source>
        <dbReference type="ARBA" id="ARBA00000185"/>
    </source>
</evidence>
<comment type="subunit">
    <text evidence="7">Heterotetramer composed of ParC and ParE.</text>
</comment>
<dbReference type="OrthoDB" id="734at2759"/>
<dbReference type="CDD" id="cd00187">
    <property type="entry name" value="TOP4c"/>
    <property type="match status" value="1"/>
</dbReference>
<dbReference type="InterPro" id="IPR050220">
    <property type="entry name" value="Type_II_DNA_Topoisomerases"/>
</dbReference>
<dbReference type="InterPro" id="IPR013760">
    <property type="entry name" value="Topo_IIA-like_dom_sf"/>
</dbReference>
<evidence type="ECO:0000259" key="10">
    <source>
        <dbReference type="PROSITE" id="PS52040"/>
    </source>
</evidence>
<dbReference type="NCBIfam" id="NF004044">
    <property type="entry name" value="PRK05561.1"/>
    <property type="match status" value="1"/>
</dbReference>
<sequence>MQYAMSTILGRALPDVRDGLKPVHRRILYAMHGLGLQPESGYRKCARVVGEVLGKFHPHGDVAVYDALVRMAQDFVMAAPLIAGHGNFGSIDADPPAAMRYTESKLAPVARDALLADVAMDTVDFVPNFDGNEQEPVVLPARLPILLLNGATGIAVGMATNIPPHNLGELTDACVALIKDPELPEADLFKIVPAPDFPSGGTIMGLAGARKMYTTSNGSVTLRATTHIESIAQRTRPPRNAVIVTEMPYMVNKAALLEKIAALVNEKKLDGIADLRDESDRDGIRVVIELKRDAVPQVVQNNLYKKTQLQTSFSGNMLAIGADGLQPQRFTLRALLDSFLAFRFKTVRRRTAYELAKVQARDHIVEGMLIALARVEEVIELVRGSKDNATARQHLTNKDFGLSTEQADAVLALRLGRLTKAEEIKLKKEHTDLTKEIKRLLGLMQDDESVRQVMVKELLELKAKHAVPRRSIIKKDEGELNDEDLLANDNSIIVITRSGYIKRMPLEEFQAQRRGTRGKAGAKLSDPGDEVAQFFTCRDHNTVLFVSDRGVAYGLRAFQVPTASRTAKGVPVPQVLPLSADERISSVIPVEEFKDDEYLVLLTKRGWIKKTSLAAFQSLTARGLTIISLEDGDELLWVKTCTEADSIIIGTQQGMAVRFAASADQLRPSGRTSRGVKAMKFKPGDYPVDIDILPGADDQELPDGKSLVAVTVQGYGKRVGADEFKIQRRGGMGVIATKFKTKRGAAQDALCALRVIANGDQLLLSTAQGTIVRQPAATVSEQGRTATGVRVQKLDEGDEIASIAVVHEDFLEGEDADEGAAPTPTAEAVEVA</sequence>
<evidence type="ECO:0000256" key="7">
    <source>
        <dbReference type="ARBA" id="ARBA00063644"/>
    </source>
</evidence>
<dbReference type="Gene3D" id="2.120.10.90">
    <property type="entry name" value="DNA gyrase/topoisomerase IV, subunit A, C-terminal"/>
    <property type="match status" value="1"/>
</dbReference>
<protein>
    <recommendedName>
        <fullName evidence="3">DNA topoisomerase (ATP-hydrolyzing)</fullName>
        <ecNumber evidence="3">5.6.2.2</ecNumber>
    </recommendedName>
</protein>
<keyword evidence="12" id="KW-1185">Reference proteome</keyword>
<dbReference type="EC" id="5.6.2.2" evidence="3"/>
<evidence type="ECO:0000256" key="5">
    <source>
        <dbReference type="ARBA" id="ARBA00023125"/>
    </source>
</evidence>
<dbReference type="AlphaFoldDB" id="A0A836CKD9"/>
<dbReference type="FunFam" id="2.120.10.90:FF:000005">
    <property type="entry name" value="DNA topoisomerase 4 subunit A"/>
    <property type="match status" value="1"/>
</dbReference>
<dbReference type="PROSITE" id="PS52040">
    <property type="entry name" value="TOPO_IIA"/>
    <property type="match status" value="1"/>
</dbReference>
<keyword evidence="6 8" id="KW-0413">Isomerase</keyword>
<dbReference type="NCBIfam" id="NF004043">
    <property type="entry name" value="PRK05560.1"/>
    <property type="match status" value="1"/>
</dbReference>
<keyword evidence="5 8" id="KW-0238">DNA-binding</keyword>
<evidence type="ECO:0000256" key="8">
    <source>
        <dbReference type="PROSITE-ProRule" id="PRU01384"/>
    </source>
</evidence>
<dbReference type="PANTHER" id="PTHR43493:SF5">
    <property type="entry name" value="DNA GYRASE SUBUNIT A, CHLOROPLASTIC_MITOCHONDRIAL"/>
    <property type="match status" value="1"/>
</dbReference>
<dbReference type="Pfam" id="PF00521">
    <property type="entry name" value="DNA_topoisoIV"/>
    <property type="match status" value="1"/>
</dbReference>
<dbReference type="Pfam" id="PF03989">
    <property type="entry name" value="DNA_gyraseA_C"/>
    <property type="match status" value="6"/>
</dbReference>
<dbReference type="InterPro" id="IPR013757">
    <property type="entry name" value="Topo_IIA_A_a_sf"/>
</dbReference>